<evidence type="ECO:0000313" key="1">
    <source>
        <dbReference type="EMBL" id="SHL82822.1"/>
    </source>
</evidence>
<evidence type="ECO:0000313" key="2">
    <source>
        <dbReference type="Proteomes" id="UP000184444"/>
    </source>
</evidence>
<dbReference type="Proteomes" id="UP000184444">
    <property type="component" value="Unassembled WGS sequence"/>
</dbReference>
<keyword evidence="2" id="KW-1185">Reference proteome</keyword>
<sequence>MALIDDKMAIFANDIVNFTLANQALDQRHVDHTGRFALSGTDGADLLRVDL</sequence>
<gene>
    <name evidence="1" type="ORF">SAMN05444389_101559</name>
</gene>
<dbReference type="EMBL" id="FRCK01000001">
    <property type="protein sequence ID" value="SHL82822.1"/>
    <property type="molecule type" value="Genomic_DNA"/>
</dbReference>
<name>A0A1M7DTK8_9RHOB</name>
<proteinExistence type="predicted"/>
<dbReference type="AlphaFoldDB" id="A0A1M7DTK8"/>
<accession>A0A1M7DTK8</accession>
<protein>
    <submittedName>
        <fullName evidence="1">Uncharacterized protein</fullName>
    </submittedName>
</protein>
<reference evidence="2" key="1">
    <citation type="submission" date="2016-11" db="EMBL/GenBank/DDBJ databases">
        <authorList>
            <person name="Varghese N."/>
            <person name="Submissions S."/>
        </authorList>
    </citation>
    <scope>NUCLEOTIDE SEQUENCE [LARGE SCALE GENOMIC DNA]</scope>
    <source>
        <strain evidence="2">DSM 6637</strain>
    </source>
</reference>
<dbReference type="STRING" id="53463.SAMN05444389_101559"/>
<organism evidence="1 2">
    <name type="scientific">Paracoccus solventivorans</name>
    <dbReference type="NCBI Taxonomy" id="53463"/>
    <lineage>
        <taxon>Bacteria</taxon>
        <taxon>Pseudomonadati</taxon>
        <taxon>Pseudomonadota</taxon>
        <taxon>Alphaproteobacteria</taxon>
        <taxon>Rhodobacterales</taxon>
        <taxon>Paracoccaceae</taxon>
        <taxon>Paracoccus</taxon>
    </lineage>
</organism>